<dbReference type="GeneID" id="59345519"/>
<dbReference type="OrthoDB" id="3198553at2759"/>
<gene>
    <name evidence="2" type="ORF">MIND_00625900</name>
</gene>
<keyword evidence="1" id="KW-0812">Transmembrane</keyword>
<dbReference type="Proteomes" id="UP000636479">
    <property type="component" value="Unassembled WGS sequence"/>
</dbReference>
<evidence type="ECO:0000256" key="1">
    <source>
        <dbReference type="SAM" id="Phobius"/>
    </source>
</evidence>
<dbReference type="PANTHER" id="PTHR35041">
    <property type="entry name" value="MEDIATOR OF RNA POLYMERASE II TRANSCRIPTION SUBUNIT 1"/>
    <property type="match status" value="1"/>
</dbReference>
<sequence>MRLSEVHGPSITPLLKILLIWLFGVALVIAHHIYGSQLNNRTVHFLTEKPTATQIFQSQPGASAVGTTIAYLVSAALSTSVGIAFIQCAWKLVRARALTVGGLDALWSAPYSYWSFFEWDFWRTARGVVLVAILMRAFPLVVTFAPGTLTVHNVLKSTMTPCDVPSFNFGSNGLLFETLNSAATPYSQPSSLALRTVGATILAGKPFSPTSPCTGNCNYNVEINAPSFNCTSSLKNTSALPSSGDPSHQLAPPPYVAAAFDATPSIQYKGWDFQAHYLDYSHRIPVDPTRQGKDVSCVAYDSTYHINYTFFGSTPSVVIERIEQNQSGTQLSIGTNTFIDGSSSIHSSLFNVTTNYYAVLASLYTYLAGNISASLTGNSLQFTPQPANLAATQTQLVAASGGGNITWADLPTVLESLLQNITLSILTLDRTQTTKTSCMTFSSEQHFTYDAYRLWLVYGPALAVALLCNIVGALALMENGFGATDGFSDFLAATRYSELREVDSRQRVRLKYGMLRGYDGRYAFAKPEDLLDGRNVGTSTATLGQYKEVPLLSREAEGVHARTLARVH</sequence>
<feature type="transmembrane region" description="Helical" evidence="1">
    <location>
        <begin position="12"/>
        <end position="34"/>
    </location>
</feature>
<organism evidence="2 3">
    <name type="scientific">Mycena indigotica</name>
    <dbReference type="NCBI Taxonomy" id="2126181"/>
    <lineage>
        <taxon>Eukaryota</taxon>
        <taxon>Fungi</taxon>
        <taxon>Dikarya</taxon>
        <taxon>Basidiomycota</taxon>
        <taxon>Agaricomycotina</taxon>
        <taxon>Agaricomycetes</taxon>
        <taxon>Agaricomycetidae</taxon>
        <taxon>Agaricales</taxon>
        <taxon>Marasmiineae</taxon>
        <taxon>Mycenaceae</taxon>
        <taxon>Mycena</taxon>
    </lineage>
</organism>
<reference evidence="2" key="1">
    <citation type="submission" date="2020-05" db="EMBL/GenBank/DDBJ databases">
        <title>Mycena genomes resolve the evolution of fungal bioluminescence.</title>
        <authorList>
            <person name="Tsai I.J."/>
        </authorList>
    </citation>
    <scope>NUCLEOTIDE SEQUENCE</scope>
    <source>
        <strain evidence="2">171206Taipei</strain>
    </source>
</reference>
<keyword evidence="1" id="KW-1133">Transmembrane helix</keyword>
<dbReference type="RefSeq" id="XP_037220924.1">
    <property type="nucleotide sequence ID" value="XM_037363003.1"/>
</dbReference>
<dbReference type="AlphaFoldDB" id="A0A8H6SS94"/>
<name>A0A8H6SS94_9AGAR</name>
<accession>A0A8H6SS94</accession>
<keyword evidence="1" id="KW-0472">Membrane</keyword>
<proteinExistence type="predicted"/>
<protein>
    <submittedName>
        <fullName evidence="2">Uncharacterized protein</fullName>
    </submittedName>
</protein>
<feature type="transmembrane region" description="Helical" evidence="1">
    <location>
        <begin position="97"/>
        <end position="116"/>
    </location>
</feature>
<dbReference type="PANTHER" id="PTHR35041:SF6">
    <property type="entry name" value="FORMYLMETHIONINE DEFORMYLASE-LIKE PROTEIN-RELATED"/>
    <property type="match status" value="1"/>
</dbReference>
<keyword evidence="3" id="KW-1185">Reference proteome</keyword>
<comment type="caution">
    <text evidence="2">The sequence shown here is derived from an EMBL/GenBank/DDBJ whole genome shotgun (WGS) entry which is preliminary data.</text>
</comment>
<dbReference type="EMBL" id="JACAZF010000005">
    <property type="protein sequence ID" value="KAF7303952.1"/>
    <property type="molecule type" value="Genomic_DNA"/>
</dbReference>
<evidence type="ECO:0000313" key="3">
    <source>
        <dbReference type="Proteomes" id="UP000636479"/>
    </source>
</evidence>
<feature type="transmembrane region" description="Helical" evidence="1">
    <location>
        <begin position="69"/>
        <end position="90"/>
    </location>
</feature>
<feature type="transmembrane region" description="Helical" evidence="1">
    <location>
        <begin position="455"/>
        <end position="477"/>
    </location>
</feature>
<feature type="transmembrane region" description="Helical" evidence="1">
    <location>
        <begin position="128"/>
        <end position="149"/>
    </location>
</feature>
<evidence type="ECO:0000313" key="2">
    <source>
        <dbReference type="EMBL" id="KAF7303952.1"/>
    </source>
</evidence>